<evidence type="ECO:0000259" key="7">
    <source>
        <dbReference type="Pfam" id="PF00329"/>
    </source>
</evidence>
<evidence type="ECO:0000256" key="1">
    <source>
        <dbReference type="ARBA" id="ARBA00007569"/>
    </source>
</evidence>
<feature type="compositionally biased region" description="Basic and acidic residues" evidence="6">
    <location>
        <begin position="105"/>
        <end position="120"/>
    </location>
</feature>
<feature type="region of interest" description="Disordered" evidence="6">
    <location>
        <begin position="1"/>
        <end position="150"/>
    </location>
</feature>
<feature type="compositionally biased region" description="Low complexity" evidence="6">
    <location>
        <begin position="121"/>
        <end position="134"/>
    </location>
</feature>
<sequence length="301" mass="32370">MTDERKDESLEQPAAPEESAEKTAQAEAEPPVATDKQAEAGSSPEPEKPPASAEDTAPGDKQAPRAAMSDEERAAKIARAAEARAARTAAAGAAGGTGGPEQSADEERAAKIARAAEARAARAASGAAGHAAAGTETPPAEKPPSPNQPKLEGLVALIREAVSAEAVEDAFINDKDNDLITLVIHKDHWLDTARLLKEREGFNYLRNLSGVDYETHMEVVYHLLSLETKELVAVKVRTDRDQASVPSVTPLWATADWNEREAYDLLGIDFPGHPDLRRIMMPDNWVGHPLRKDYEPIDPEV</sequence>
<keyword evidence="2 3" id="KW-0813">Transport</keyword>
<evidence type="ECO:0000256" key="5">
    <source>
        <dbReference type="RuleBase" id="RU003582"/>
    </source>
</evidence>
<keyword evidence="9" id="KW-1185">Reference proteome</keyword>
<reference evidence="9" key="1">
    <citation type="journal article" date="2019" name="Int. J. Syst. Evol. Microbiol.">
        <title>The Global Catalogue of Microorganisms (GCM) 10K type strain sequencing project: providing services to taxonomists for standard genome sequencing and annotation.</title>
        <authorList>
            <consortium name="The Broad Institute Genomics Platform"/>
            <consortium name="The Broad Institute Genome Sequencing Center for Infectious Disease"/>
            <person name="Wu L."/>
            <person name="Ma J."/>
        </authorList>
    </citation>
    <scope>NUCLEOTIDE SEQUENCE [LARGE SCALE GENOMIC DNA]</scope>
    <source>
        <strain evidence="9">JCM 18657</strain>
    </source>
</reference>
<dbReference type="Proteomes" id="UP001596528">
    <property type="component" value="Unassembled WGS sequence"/>
</dbReference>
<dbReference type="EC" id="7.1.1.-" evidence="3"/>
<dbReference type="PROSITE" id="PS00542">
    <property type="entry name" value="COMPLEX1_30K"/>
    <property type="match status" value="1"/>
</dbReference>
<comment type="caution">
    <text evidence="8">The sequence shown here is derived from an EMBL/GenBank/DDBJ whole genome shotgun (WGS) entry which is preliminary data.</text>
</comment>
<feature type="domain" description="NADH:ubiquinone oxidoreductase 30kDa subunit" evidence="7">
    <location>
        <begin position="183"/>
        <end position="296"/>
    </location>
</feature>
<accession>A0ABW2V8Q8</accession>
<keyword evidence="3 4" id="KW-1278">Translocase</keyword>
<dbReference type="InterPro" id="IPR010218">
    <property type="entry name" value="NADH_DH_suC"/>
</dbReference>
<keyword evidence="3 5" id="KW-0874">Quinone</keyword>
<dbReference type="NCBIfam" id="TIGR01961">
    <property type="entry name" value="NuoC_fam"/>
    <property type="match status" value="1"/>
</dbReference>
<dbReference type="InterPro" id="IPR020396">
    <property type="entry name" value="NADH_UbQ_OxRdtase_CS"/>
</dbReference>
<gene>
    <name evidence="3" type="primary">nuoC</name>
    <name evidence="8" type="ORF">ACFQWB_14670</name>
</gene>
<evidence type="ECO:0000256" key="3">
    <source>
        <dbReference type="HAMAP-Rule" id="MF_01357"/>
    </source>
</evidence>
<organism evidence="8 9">
    <name type="scientific">Paenibacillus thermoaerophilus</name>
    <dbReference type="NCBI Taxonomy" id="1215385"/>
    <lineage>
        <taxon>Bacteria</taxon>
        <taxon>Bacillati</taxon>
        <taxon>Bacillota</taxon>
        <taxon>Bacilli</taxon>
        <taxon>Bacillales</taxon>
        <taxon>Paenibacillaceae</taxon>
        <taxon>Paenibacillus</taxon>
    </lineage>
</organism>
<dbReference type="InterPro" id="IPR037232">
    <property type="entry name" value="NADH_quin_OxRdtase_su_C/D-like"/>
</dbReference>
<comment type="function">
    <text evidence="3">NDH-1 shuttles electrons from NADH, via FMN and iron-sulfur (Fe-S) centers, to quinones in the respiratory chain. The immediate electron acceptor for the enzyme in this species is believed to be a menaquinone. Couples the redox reaction to proton translocation (for every two electrons transferred, four hydrogen ions are translocated across the cytoplasmic membrane), and thus conserves the redox energy in a proton gradient.</text>
</comment>
<keyword evidence="3 4" id="KW-0520">NAD</keyword>
<keyword evidence="3" id="KW-0472">Membrane</keyword>
<dbReference type="PANTHER" id="PTHR10884:SF14">
    <property type="entry name" value="NADH DEHYDROGENASE [UBIQUINONE] IRON-SULFUR PROTEIN 3, MITOCHONDRIAL"/>
    <property type="match status" value="1"/>
</dbReference>
<dbReference type="RefSeq" id="WP_281281897.1">
    <property type="nucleotide sequence ID" value="NZ_JBHTGQ010000039.1"/>
</dbReference>
<dbReference type="InterPro" id="IPR001268">
    <property type="entry name" value="NADH_UbQ_OxRdtase_30kDa_su"/>
</dbReference>
<comment type="catalytic activity">
    <reaction evidence="3 5">
        <text>a quinone + NADH + 5 H(+)(in) = a quinol + NAD(+) + 4 H(+)(out)</text>
        <dbReference type="Rhea" id="RHEA:57888"/>
        <dbReference type="ChEBI" id="CHEBI:15378"/>
        <dbReference type="ChEBI" id="CHEBI:24646"/>
        <dbReference type="ChEBI" id="CHEBI:57540"/>
        <dbReference type="ChEBI" id="CHEBI:57945"/>
        <dbReference type="ChEBI" id="CHEBI:132124"/>
    </reaction>
</comment>
<dbReference type="Pfam" id="PF00329">
    <property type="entry name" value="Complex1_30kDa"/>
    <property type="match status" value="1"/>
</dbReference>
<name>A0ABW2V8Q8_9BACL</name>
<dbReference type="Gene3D" id="3.30.460.80">
    <property type="entry name" value="NADH:ubiquinone oxidoreductase, 30kDa subunit"/>
    <property type="match status" value="1"/>
</dbReference>
<dbReference type="EMBL" id="JBHTGQ010000039">
    <property type="protein sequence ID" value="MFC7751160.1"/>
    <property type="molecule type" value="Genomic_DNA"/>
</dbReference>
<feature type="compositionally biased region" description="Low complexity" evidence="6">
    <location>
        <begin position="39"/>
        <end position="54"/>
    </location>
</feature>
<evidence type="ECO:0000256" key="6">
    <source>
        <dbReference type="SAM" id="MobiDB-lite"/>
    </source>
</evidence>
<keyword evidence="3" id="KW-1003">Cell membrane</keyword>
<comment type="subunit">
    <text evidence="3">NDH-1 is composed of 14 different subunits. Subunits NuoB, C, D, E, F, and G constitute the peripheral sector of the complex.</text>
</comment>
<keyword evidence="8" id="KW-0560">Oxidoreductase</keyword>
<evidence type="ECO:0000256" key="4">
    <source>
        <dbReference type="RuleBase" id="RU003456"/>
    </source>
</evidence>
<dbReference type="GO" id="GO:0050136">
    <property type="term" value="F:NADH dehydrogenase (quinone) (non-electrogenic) activity"/>
    <property type="evidence" value="ECO:0007669"/>
    <property type="project" value="UniProtKB-EC"/>
</dbReference>
<comment type="subcellular location">
    <subcellularLocation>
        <location evidence="3">Cell membrane</location>
        <topology evidence="3">Peripheral membrane protein</topology>
        <orientation evidence="3">Cytoplasmic side</orientation>
    </subcellularLocation>
</comment>
<dbReference type="SUPFAM" id="SSF143243">
    <property type="entry name" value="Nqo5-like"/>
    <property type="match status" value="1"/>
</dbReference>
<dbReference type="HAMAP" id="MF_01357">
    <property type="entry name" value="NDH1_NuoC"/>
    <property type="match status" value="1"/>
</dbReference>
<evidence type="ECO:0000313" key="9">
    <source>
        <dbReference type="Proteomes" id="UP001596528"/>
    </source>
</evidence>
<feature type="compositionally biased region" description="Basic and acidic residues" evidence="6">
    <location>
        <begin position="68"/>
        <end position="85"/>
    </location>
</feature>
<evidence type="ECO:0000256" key="2">
    <source>
        <dbReference type="ARBA" id="ARBA00022448"/>
    </source>
</evidence>
<comment type="similarity">
    <text evidence="1 3 4">Belongs to the complex I 30 kDa subunit family.</text>
</comment>
<protein>
    <recommendedName>
        <fullName evidence="3">NADH-quinone oxidoreductase subunit C</fullName>
        <ecNumber evidence="3">7.1.1.-</ecNumber>
    </recommendedName>
    <alternativeName>
        <fullName evidence="3">NADH dehydrogenase I subunit C</fullName>
    </alternativeName>
    <alternativeName>
        <fullName evidence="3">NDH-1 subunit C</fullName>
    </alternativeName>
</protein>
<evidence type="ECO:0000313" key="8">
    <source>
        <dbReference type="EMBL" id="MFC7751160.1"/>
    </source>
</evidence>
<dbReference type="PANTHER" id="PTHR10884">
    <property type="entry name" value="NADH DEHYDROGENASE UBIQUINONE IRON-SULFUR PROTEIN 3"/>
    <property type="match status" value="1"/>
</dbReference>
<proteinExistence type="inferred from homology"/>